<feature type="transmembrane region" description="Helical" evidence="1">
    <location>
        <begin position="291"/>
        <end position="310"/>
    </location>
</feature>
<evidence type="ECO:0000313" key="2">
    <source>
        <dbReference type="EMBL" id="KZL84147.1"/>
    </source>
</evidence>
<keyword evidence="1" id="KW-0812">Transmembrane</keyword>
<dbReference type="AlphaFoldDB" id="A0A167DPC3"/>
<keyword evidence="3" id="KW-1185">Reference proteome</keyword>
<sequence length="337" mass="38464">MSSLLDSQLPARRFLRRGAVTGLVDPSAGDSSLQGLQTEWPAEALVPNWERYEITLREPQPRRPLVMPIPRARAQRVRRVRIGLWLAISFAAIAEVVVVWAVVFNVFFFPRREATKAIMVETLDAGRVKARSPWWETACLLSGIVFRIIVVLWRGYHLITRGSQCLVDFLACRSFARKIFINEPLMNCITMLSCAILPTAMSAFWTTPLPGGFCNPEHNILRFWPPRTRNDIKAILNAWIGLATVRLKFEGAFVRVVKCKITIGRVLMWILGVGVWTTVEIYYAPCHYFPLVWRLWFSIMSVSFASWVLGNAEALIVKEWEAVESLHVELLAYLVTF</sequence>
<evidence type="ECO:0000313" key="3">
    <source>
        <dbReference type="Proteomes" id="UP000076584"/>
    </source>
</evidence>
<dbReference type="EMBL" id="LFIW01000949">
    <property type="protein sequence ID" value="KZL84147.1"/>
    <property type="molecule type" value="Genomic_DNA"/>
</dbReference>
<feature type="transmembrane region" description="Helical" evidence="1">
    <location>
        <begin position="134"/>
        <end position="153"/>
    </location>
</feature>
<feature type="transmembrane region" description="Helical" evidence="1">
    <location>
        <begin position="185"/>
        <end position="205"/>
    </location>
</feature>
<evidence type="ECO:0000256" key="1">
    <source>
        <dbReference type="SAM" id="Phobius"/>
    </source>
</evidence>
<dbReference type="Proteomes" id="UP000076584">
    <property type="component" value="Unassembled WGS sequence"/>
</dbReference>
<gene>
    <name evidence="2" type="ORF">CI238_02721</name>
</gene>
<dbReference type="STRING" id="1573173.A0A167DPC3"/>
<keyword evidence="1" id="KW-0472">Membrane</keyword>
<organism evidence="2 3">
    <name type="scientific">Colletotrichum incanum</name>
    <name type="common">Soybean anthracnose fungus</name>
    <dbReference type="NCBI Taxonomy" id="1573173"/>
    <lineage>
        <taxon>Eukaryota</taxon>
        <taxon>Fungi</taxon>
        <taxon>Dikarya</taxon>
        <taxon>Ascomycota</taxon>
        <taxon>Pezizomycotina</taxon>
        <taxon>Sordariomycetes</taxon>
        <taxon>Hypocreomycetidae</taxon>
        <taxon>Glomerellales</taxon>
        <taxon>Glomerellaceae</taxon>
        <taxon>Colletotrichum</taxon>
        <taxon>Colletotrichum spaethianum species complex</taxon>
    </lineage>
</organism>
<comment type="caution">
    <text evidence="2">The sequence shown here is derived from an EMBL/GenBank/DDBJ whole genome shotgun (WGS) entry which is preliminary data.</text>
</comment>
<proteinExistence type="predicted"/>
<feature type="transmembrane region" description="Helical" evidence="1">
    <location>
        <begin position="266"/>
        <end position="285"/>
    </location>
</feature>
<protein>
    <submittedName>
        <fullName evidence="2">Uncharacterized protein</fullName>
    </submittedName>
</protein>
<accession>A0A167DPC3</accession>
<name>A0A167DPC3_COLIC</name>
<reference evidence="2 3" key="1">
    <citation type="submission" date="2015-06" db="EMBL/GenBank/DDBJ databases">
        <title>Survival trade-offs in plant roots during colonization by closely related pathogenic and mutualistic fungi.</title>
        <authorList>
            <person name="Hacquard S."/>
            <person name="Kracher B."/>
            <person name="Hiruma K."/>
            <person name="Weinman A."/>
            <person name="Muench P."/>
            <person name="Garrido Oter R."/>
            <person name="Ver Loren van Themaat E."/>
            <person name="Dallerey J.-F."/>
            <person name="Damm U."/>
            <person name="Henrissat B."/>
            <person name="Lespinet O."/>
            <person name="Thon M."/>
            <person name="Kemen E."/>
            <person name="McHardy A.C."/>
            <person name="Schulze-Lefert P."/>
            <person name="O'Connell R.J."/>
        </authorList>
    </citation>
    <scope>NUCLEOTIDE SEQUENCE [LARGE SCALE GENOMIC DNA]</scope>
    <source>
        <strain evidence="2 3">MAFF 238704</strain>
    </source>
</reference>
<keyword evidence="1" id="KW-1133">Transmembrane helix</keyword>
<feature type="transmembrane region" description="Helical" evidence="1">
    <location>
        <begin position="82"/>
        <end position="109"/>
    </location>
</feature>